<feature type="region of interest" description="Disordered" evidence="5">
    <location>
        <begin position="714"/>
        <end position="757"/>
    </location>
</feature>
<accession>A0A2S5B5G6</accession>
<feature type="transmembrane region" description="Helical" evidence="6">
    <location>
        <begin position="573"/>
        <end position="592"/>
    </location>
</feature>
<comment type="caution">
    <text evidence="8">The sequence shown here is derived from an EMBL/GenBank/DDBJ whole genome shotgun (WGS) entry which is preliminary data.</text>
</comment>
<feature type="compositionally biased region" description="Basic and acidic residues" evidence="5">
    <location>
        <begin position="230"/>
        <end position="246"/>
    </location>
</feature>
<feature type="compositionally biased region" description="Acidic residues" evidence="5">
    <location>
        <begin position="219"/>
        <end position="229"/>
    </location>
</feature>
<dbReference type="InterPro" id="IPR020846">
    <property type="entry name" value="MFS_dom"/>
</dbReference>
<feature type="compositionally biased region" description="Gly residues" evidence="5">
    <location>
        <begin position="121"/>
        <end position="131"/>
    </location>
</feature>
<keyword evidence="9" id="KW-1185">Reference proteome</keyword>
<name>A0A2S5B5G6_9BASI</name>
<dbReference type="GO" id="GO:0022857">
    <property type="term" value="F:transmembrane transporter activity"/>
    <property type="evidence" value="ECO:0007669"/>
    <property type="project" value="InterPro"/>
</dbReference>
<feature type="transmembrane region" description="Helical" evidence="6">
    <location>
        <begin position="326"/>
        <end position="348"/>
    </location>
</feature>
<evidence type="ECO:0000256" key="5">
    <source>
        <dbReference type="SAM" id="MobiDB-lite"/>
    </source>
</evidence>
<dbReference type="PANTHER" id="PTHR23502">
    <property type="entry name" value="MAJOR FACILITATOR SUPERFAMILY"/>
    <property type="match status" value="1"/>
</dbReference>
<dbReference type="Pfam" id="PF07690">
    <property type="entry name" value="MFS_1"/>
    <property type="match status" value="1"/>
</dbReference>
<feature type="compositionally biased region" description="Basic and acidic residues" evidence="5">
    <location>
        <begin position="740"/>
        <end position="757"/>
    </location>
</feature>
<keyword evidence="4 6" id="KW-0472">Membrane</keyword>
<dbReference type="InterPro" id="IPR011701">
    <property type="entry name" value="MFS"/>
</dbReference>
<evidence type="ECO:0000256" key="2">
    <source>
        <dbReference type="ARBA" id="ARBA00022692"/>
    </source>
</evidence>
<dbReference type="FunFam" id="1.20.1250.20:FF:000011">
    <property type="entry name" value="MFS multidrug transporter, putative"/>
    <property type="match status" value="1"/>
</dbReference>
<dbReference type="PROSITE" id="PS50850">
    <property type="entry name" value="MFS"/>
    <property type="match status" value="1"/>
</dbReference>
<feature type="transmembrane region" description="Helical" evidence="6">
    <location>
        <begin position="667"/>
        <end position="687"/>
    </location>
</feature>
<feature type="compositionally biased region" description="Basic and acidic residues" evidence="5">
    <location>
        <begin position="714"/>
        <end position="733"/>
    </location>
</feature>
<feature type="region of interest" description="Disordered" evidence="5">
    <location>
        <begin position="113"/>
        <end position="133"/>
    </location>
</feature>
<evidence type="ECO:0000256" key="1">
    <source>
        <dbReference type="ARBA" id="ARBA00004141"/>
    </source>
</evidence>
<dbReference type="PANTHER" id="PTHR23502:SF74">
    <property type="entry name" value="MAJOR FACILITATOR SUPERFAMILY (MFS) PROFILE DOMAIN-CONTAINING PROTEIN"/>
    <property type="match status" value="1"/>
</dbReference>
<feature type="transmembrane region" description="Helical" evidence="6">
    <location>
        <begin position="414"/>
        <end position="436"/>
    </location>
</feature>
<feature type="transmembrane region" description="Helical" evidence="6">
    <location>
        <begin position="604"/>
        <end position="631"/>
    </location>
</feature>
<dbReference type="Gene3D" id="1.20.1250.20">
    <property type="entry name" value="MFS general substrate transporter like domains"/>
    <property type="match status" value="1"/>
</dbReference>
<dbReference type="Proteomes" id="UP000237144">
    <property type="component" value="Unassembled WGS sequence"/>
</dbReference>
<evidence type="ECO:0000259" key="7">
    <source>
        <dbReference type="PROSITE" id="PS50850"/>
    </source>
</evidence>
<feature type="domain" description="Major facilitator superfamily (MFS) profile" evidence="7">
    <location>
        <begin position="260"/>
        <end position="694"/>
    </location>
</feature>
<gene>
    <name evidence="8" type="ORF">BMF94_4951</name>
</gene>
<feature type="transmembrane region" description="Helical" evidence="6">
    <location>
        <begin position="385"/>
        <end position="408"/>
    </location>
</feature>
<sequence>MANVSSSLPPNDMSTTSSETDRTLTDSVAAAQNHNAAAPSPGSGSAAGHATHGIAAPITTHAHPALHPHITKHVPAAAATDEYYNTDEAQREIRDWGGDAPTDLPAIIPKRKRGLSSAAPGSGGGGGGGALAGVNAPHQAPVYTKPTGEVVDARAGAPIRKRTRSGTVWSEGGYPELTHVDTAFSDAHRAFSRLSRQRSVSARSARRSSDTSQTRRDSEEGEENEDEEQQENRKDPNKVEWEENDPHNPQNWSVRYKWIVTILCAQATLVVTFASSAPSSATQQVAADFNAGREVSQLITALFLAGYVAGPLLWAPLSEIFGRRPIFLLSLGVFAIFQIGCALAQNIWTLAICRFFAAVFASSPLTNAGGVIADIWDPVRRGDAMALFSASVFIGPVIGPIIAGFTVMNQSLRWRWIFGWIAFWGVGSWILLAFFLPETYHPILLKKRAKRMRKENPEEHCDKYAELERADFSLKSIVTRTLARPLIMLAVEPIMMTVTVYLSVVYGLLYGLFSVIPIIFEQTRGFNPGEAGLVFIGVGIGTTLGAIISVWTQRGYPEQLKKWHGHPPPEQRLYGAMLAGPFLVAGIFWLGWTGNYPNIHWAVPAVSTIFIGMSFTLVFISFLTYLVEVYLMYSASALSGNTVIRSAVAAAFPLFIVQMYSNLGIGWGSSVFGFIGVAIAPSPFLFYKYGWRLRQMSRFAPCLDVGLREQVFEEERQENERKERGESTRRDEQDSGETSPTREKANEKPKAANDQRA</sequence>
<proteinExistence type="predicted"/>
<feature type="transmembrane region" description="Helical" evidence="6">
    <location>
        <begin position="354"/>
        <end position="373"/>
    </location>
</feature>
<feature type="compositionally biased region" description="Polar residues" evidence="5">
    <location>
        <begin position="1"/>
        <end position="18"/>
    </location>
</feature>
<feature type="compositionally biased region" description="Low complexity" evidence="5">
    <location>
        <begin position="194"/>
        <end position="203"/>
    </location>
</feature>
<keyword evidence="2 6" id="KW-0812">Transmembrane</keyword>
<evidence type="ECO:0000256" key="4">
    <source>
        <dbReference type="ARBA" id="ARBA00023136"/>
    </source>
</evidence>
<evidence type="ECO:0000256" key="6">
    <source>
        <dbReference type="SAM" id="Phobius"/>
    </source>
</evidence>
<feature type="region of interest" description="Disordered" evidence="5">
    <location>
        <begin position="154"/>
        <end position="174"/>
    </location>
</feature>
<evidence type="ECO:0000256" key="3">
    <source>
        <dbReference type="ARBA" id="ARBA00022989"/>
    </source>
</evidence>
<dbReference type="AlphaFoldDB" id="A0A2S5B5G6"/>
<protein>
    <recommendedName>
        <fullName evidence="7">Major facilitator superfamily (MFS) profile domain-containing protein</fullName>
    </recommendedName>
</protein>
<feature type="compositionally biased region" description="Low complexity" evidence="5">
    <location>
        <begin position="29"/>
        <end position="50"/>
    </location>
</feature>
<organism evidence="8 9">
    <name type="scientific">Rhodotorula taiwanensis</name>
    <dbReference type="NCBI Taxonomy" id="741276"/>
    <lineage>
        <taxon>Eukaryota</taxon>
        <taxon>Fungi</taxon>
        <taxon>Dikarya</taxon>
        <taxon>Basidiomycota</taxon>
        <taxon>Pucciniomycotina</taxon>
        <taxon>Microbotryomycetes</taxon>
        <taxon>Sporidiobolales</taxon>
        <taxon>Sporidiobolaceae</taxon>
        <taxon>Rhodotorula</taxon>
    </lineage>
</organism>
<feature type="transmembrane region" description="Helical" evidence="6">
    <location>
        <begin position="532"/>
        <end position="552"/>
    </location>
</feature>
<feature type="compositionally biased region" description="Basic and acidic residues" evidence="5">
    <location>
        <begin position="207"/>
        <end position="218"/>
    </location>
</feature>
<comment type="subcellular location">
    <subcellularLocation>
        <location evidence="1">Membrane</location>
        <topology evidence="1">Multi-pass membrane protein</topology>
    </subcellularLocation>
</comment>
<dbReference type="SUPFAM" id="SSF103473">
    <property type="entry name" value="MFS general substrate transporter"/>
    <property type="match status" value="1"/>
</dbReference>
<evidence type="ECO:0000313" key="8">
    <source>
        <dbReference type="EMBL" id="POY72017.1"/>
    </source>
</evidence>
<feature type="transmembrane region" description="Helical" evidence="6">
    <location>
        <begin position="498"/>
        <end position="520"/>
    </location>
</feature>
<dbReference type="EMBL" id="PJQD01000062">
    <property type="protein sequence ID" value="POY72017.1"/>
    <property type="molecule type" value="Genomic_DNA"/>
</dbReference>
<evidence type="ECO:0000313" key="9">
    <source>
        <dbReference type="Proteomes" id="UP000237144"/>
    </source>
</evidence>
<reference evidence="8 9" key="1">
    <citation type="journal article" date="2018" name="Front. Microbiol.">
        <title>Prospects for Fungal Bioremediation of Acidic Radioactive Waste Sites: Characterization and Genome Sequence of Rhodotorula taiwanensis MD1149.</title>
        <authorList>
            <person name="Tkavc R."/>
            <person name="Matrosova V.Y."/>
            <person name="Grichenko O.E."/>
            <person name="Gostincar C."/>
            <person name="Volpe R.P."/>
            <person name="Klimenkova P."/>
            <person name="Gaidamakova E.K."/>
            <person name="Zhou C.E."/>
            <person name="Stewart B.J."/>
            <person name="Lyman M.G."/>
            <person name="Malfatti S.A."/>
            <person name="Rubinfeld B."/>
            <person name="Courtot M."/>
            <person name="Singh J."/>
            <person name="Dalgard C.L."/>
            <person name="Hamilton T."/>
            <person name="Frey K.G."/>
            <person name="Gunde-Cimerman N."/>
            <person name="Dugan L."/>
            <person name="Daly M.J."/>
        </authorList>
    </citation>
    <scope>NUCLEOTIDE SEQUENCE [LARGE SCALE GENOMIC DNA]</scope>
    <source>
        <strain evidence="8 9">MD1149</strain>
    </source>
</reference>
<feature type="transmembrane region" description="Helical" evidence="6">
    <location>
        <begin position="295"/>
        <end position="314"/>
    </location>
</feature>
<feature type="region of interest" description="Disordered" evidence="5">
    <location>
        <begin position="1"/>
        <end position="50"/>
    </location>
</feature>
<feature type="region of interest" description="Disordered" evidence="5">
    <location>
        <begin position="194"/>
        <end position="246"/>
    </location>
</feature>
<dbReference type="CDD" id="cd17323">
    <property type="entry name" value="MFS_Tpo1_MDR_like"/>
    <property type="match status" value="1"/>
</dbReference>
<dbReference type="InterPro" id="IPR036259">
    <property type="entry name" value="MFS_trans_sf"/>
</dbReference>
<keyword evidence="3 6" id="KW-1133">Transmembrane helix</keyword>
<feature type="transmembrane region" description="Helical" evidence="6">
    <location>
        <begin position="643"/>
        <end position="661"/>
    </location>
</feature>
<dbReference type="GO" id="GO:0005886">
    <property type="term" value="C:plasma membrane"/>
    <property type="evidence" value="ECO:0007669"/>
    <property type="project" value="TreeGrafter"/>
</dbReference>
<dbReference type="STRING" id="741276.A0A2S5B5G6"/>
<dbReference type="OrthoDB" id="9986881at2759"/>